<keyword evidence="1" id="KW-0472">Membrane</keyword>
<dbReference type="InterPro" id="IPR046052">
    <property type="entry name" value="DUF6010"/>
</dbReference>
<keyword evidence="1" id="KW-0812">Transmembrane</keyword>
<evidence type="ECO:0000256" key="1">
    <source>
        <dbReference type="SAM" id="Phobius"/>
    </source>
</evidence>
<keyword evidence="3" id="KW-1185">Reference proteome</keyword>
<dbReference type="Proteomes" id="UP000321204">
    <property type="component" value="Chromosome"/>
</dbReference>
<dbReference type="OrthoDB" id="673341at2"/>
<evidence type="ECO:0000313" key="3">
    <source>
        <dbReference type="Proteomes" id="UP000321204"/>
    </source>
</evidence>
<gene>
    <name evidence="2" type="ORF">FSB75_06330</name>
</gene>
<keyword evidence="1" id="KW-1133">Transmembrane helix</keyword>
<protein>
    <submittedName>
        <fullName evidence="2">Uncharacterized protein</fullName>
    </submittedName>
</protein>
<name>A0A5B8UGA7_9BACT</name>
<proteinExistence type="predicted"/>
<dbReference type="KEGG" id="fgg:FSB75_06330"/>
<sequence>MIESISGIVVAVLIILLCRMLSRYFTVKLIAATNLVAIAFIYVGFSLKGNPVNLIILEVGVALILYFLAIVGYTRNVLLIAYGILLHGLWDVVHHKGVPIQTGVPGYWPTFCFVVDVVDGLFFLFLFKAQKSRTLSSPESTAKA</sequence>
<feature type="transmembrane region" description="Helical" evidence="1">
    <location>
        <begin position="106"/>
        <end position="127"/>
    </location>
</feature>
<reference evidence="2 3" key="1">
    <citation type="journal article" date="2015" name="Int. J. Syst. Evol. Microbiol.">
        <title>Flavisolibacter ginsenosidimutans sp. nov., with ginsenoside-converting activity isolated from soil used for cultivating ginseng.</title>
        <authorList>
            <person name="Zhao Y."/>
            <person name="Liu Q."/>
            <person name="Kang M.S."/>
            <person name="Jin F."/>
            <person name="Yu H."/>
            <person name="Im W.T."/>
        </authorList>
    </citation>
    <scope>NUCLEOTIDE SEQUENCE [LARGE SCALE GENOMIC DNA]</scope>
    <source>
        <strain evidence="2 3">Gsoil 636</strain>
    </source>
</reference>
<feature type="transmembrane region" description="Helical" evidence="1">
    <location>
        <begin position="77"/>
        <end position="94"/>
    </location>
</feature>
<evidence type="ECO:0000313" key="2">
    <source>
        <dbReference type="EMBL" id="QEC55533.1"/>
    </source>
</evidence>
<feature type="transmembrane region" description="Helical" evidence="1">
    <location>
        <begin position="29"/>
        <end position="45"/>
    </location>
</feature>
<accession>A0A5B8UGA7</accession>
<feature type="transmembrane region" description="Helical" evidence="1">
    <location>
        <begin position="51"/>
        <end position="70"/>
    </location>
</feature>
<organism evidence="2 3">
    <name type="scientific">Flavisolibacter ginsenosidimutans</name>
    <dbReference type="NCBI Taxonomy" id="661481"/>
    <lineage>
        <taxon>Bacteria</taxon>
        <taxon>Pseudomonadati</taxon>
        <taxon>Bacteroidota</taxon>
        <taxon>Chitinophagia</taxon>
        <taxon>Chitinophagales</taxon>
        <taxon>Chitinophagaceae</taxon>
        <taxon>Flavisolibacter</taxon>
    </lineage>
</organism>
<feature type="transmembrane region" description="Helical" evidence="1">
    <location>
        <begin position="6"/>
        <end position="22"/>
    </location>
</feature>
<dbReference type="AlphaFoldDB" id="A0A5B8UGA7"/>
<dbReference type="EMBL" id="CP042433">
    <property type="protein sequence ID" value="QEC55533.1"/>
    <property type="molecule type" value="Genomic_DNA"/>
</dbReference>
<dbReference type="Pfam" id="PF19473">
    <property type="entry name" value="DUF6010"/>
    <property type="match status" value="1"/>
</dbReference>
<dbReference type="RefSeq" id="WP_146784417.1">
    <property type="nucleotide sequence ID" value="NZ_BAABIO010000002.1"/>
</dbReference>